<dbReference type="SUPFAM" id="SSF56219">
    <property type="entry name" value="DNase I-like"/>
    <property type="match status" value="1"/>
</dbReference>
<proteinExistence type="predicted"/>
<dbReference type="CDD" id="cd01650">
    <property type="entry name" value="RT_nLTR_like"/>
    <property type="match status" value="1"/>
</dbReference>
<gene>
    <name evidence="2" type="ORF">MAM1_0144d06481</name>
</gene>
<dbReference type="InterPro" id="IPR000477">
    <property type="entry name" value="RT_dom"/>
</dbReference>
<keyword evidence="3" id="KW-1185">Reference proteome</keyword>
<dbReference type="InterPro" id="IPR026960">
    <property type="entry name" value="RVT-Znf"/>
</dbReference>
<evidence type="ECO:0000313" key="2">
    <source>
        <dbReference type="EMBL" id="GAN06991.1"/>
    </source>
</evidence>
<dbReference type="Gene3D" id="3.60.10.10">
    <property type="entry name" value="Endonuclease/exonuclease/phosphatase"/>
    <property type="match status" value="1"/>
</dbReference>
<dbReference type="InterPro" id="IPR043502">
    <property type="entry name" value="DNA/RNA_pol_sf"/>
</dbReference>
<evidence type="ECO:0000313" key="3">
    <source>
        <dbReference type="Proteomes" id="UP000053815"/>
    </source>
</evidence>
<organism evidence="2">
    <name type="scientific">Mucor ambiguus</name>
    <dbReference type="NCBI Taxonomy" id="91626"/>
    <lineage>
        <taxon>Eukaryota</taxon>
        <taxon>Fungi</taxon>
        <taxon>Fungi incertae sedis</taxon>
        <taxon>Mucoromycota</taxon>
        <taxon>Mucoromycotina</taxon>
        <taxon>Mucoromycetes</taxon>
        <taxon>Mucorales</taxon>
        <taxon>Mucorineae</taxon>
        <taxon>Mucoraceae</taxon>
        <taxon>Mucor</taxon>
    </lineage>
</organism>
<dbReference type="Proteomes" id="UP000053815">
    <property type="component" value="Unassembled WGS sequence"/>
</dbReference>
<reference evidence="2" key="1">
    <citation type="submission" date="2014-09" db="EMBL/GenBank/DDBJ databases">
        <title>Draft genome sequence of an oleaginous Mucoromycotina fungus Mucor ambiguus NBRC6742.</title>
        <authorList>
            <person name="Takeda I."/>
            <person name="Yamane N."/>
            <person name="Morita T."/>
            <person name="Tamano K."/>
            <person name="Machida M."/>
            <person name="Baker S."/>
            <person name="Koike H."/>
        </authorList>
    </citation>
    <scope>NUCLEOTIDE SEQUENCE</scope>
    <source>
        <strain evidence="2">NBRC 6742</strain>
    </source>
</reference>
<dbReference type="Pfam" id="PF13966">
    <property type="entry name" value="zf-RVT"/>
    <property type="match status" value="1"/>
</dbReference>
<accession>A0A0C9M987</accession>
<dbReference type="OrthoDB" id="2288491at2759"/>
<evidence type="ECO:0000259" key="1">
    <source>
        <dbReference type="PROSITE" id="PS50878"/>
    </source>
</evidence>
<name>A0A0C9M987_9FUNG</name>
<dbReference type="InterPro" id="IPR036691">
    <property type="entry name" value="Endo/exonu/phosph_ase_sf"/>
</dbReference>
<dbReference type="PROSITE" id="PS50878">
    <property type="entry name" value="RT_POL"/>
    <property type="match status" value="1"/>
</dbReference>
<dbReference type="SUPFAM" id="SSF56672">
    <property type="entry name" value="DNA/RNA polymerases"/>
    <property type="match status" value="1"/>
</dbReference>
<dbReference type="STRING" id="91626.A0A0C9M987"/>
<protein>
    <recommendedName>
        <fullName evidence="1">Reverse transcriptase domain-containing protein</fullName>
    </recommendedName>
</protein>
<sequence length="1296" mass="146480">MNHNPNPVSPNTPTQNKITNLNICSLNCRSFSKPSALDLSRSFSRFLSSSDMDILCLQETHSADPEVQIRLDMQLQAKASIWTHYCGVVSLNPAIQLNTVYVSADGRVVLCKVSHANHLFPSFRLMNIYAPATPYARYDFYADLLQLPYFHTLLSNLSSHSPTFPPEAPAMVVGDFNYNFRHFPSTIIHNKLQDPEFITNLHLHYPHSVGTVSSTPEDPSITPILDSNEPSSHMPPATRRAQWLWHAILQQHYQKSSHRLQPDPPVPTYTSGPYRLSQWTDHAILTLHFQLRNTNHGRGLWRANPRLAANRFFVNQLHAQLDEFHQQLASRPVPPSPQLIWDDIKSLTRTLAQRIGRKQAEWRRRQLQHLQKKRSRILRTYKSTAILNDRLPDIEASISTLQQEIAANQALRSGLRWREKGETSAGFLKRLTTQRPTQRTLPTLVDPSSGTAYVSQAEKEQAVHSFYSNLYTPETVNHNEIQFFANMIPPTHRLSDDSHESLCSPFTLDDILVGLSRSPNHSSPGTDGLPYQIVHLLFSHPATAACGLRVFNDALLHGIFPASWTQTSLVLLPKKGDPSYLKNWRPISLINTDAKTFTRLINARLMIHLSDKISIQQMGFMPHRFIAEQGLQVQCMQTVATISKTPSIALLLDQEKAYDRIHFAYLEAIMQAFNIPTTLITAILNLFSTTLIQPNVNGFLSSPLQQLRGLRQGDPLSPLLFNIAFDPLLRAVNVDPRIHGFSFPPDPSNGAAPPPVKILAYADDTLVALNSPSEFPALEEILQRYTDASNASLNYNKTQALSLSGRTYLHWIQFLASKGITSWHDNTSSTSLTYLGYGLFSNLQQRSSFIDNLISTIRTSCQLHSARNLTLRGRVTVLNSLILSKLWHVLRLVTFLPFEFASIQSIISSFVNRNAKITRLSFDTLTLPRSQGGLKLLDPAQQANALQWRWLHPLLHPDQPSPPLMPSLPVLRSTLSLSLGSTRFPSYHWSLLFPPCRPTGLPGSGSVFNIIRAVDSIQRNFNLCFVSIPTILRLPFLSLLHHSLPPSNPLTPLFSPPSIILKNHHTIRLHLYGTDIFDYNPTTLNLELKQTFRNLPHPTSSSRAVHMIRSNSLLLNTFTLQAMIRHCPRSLLTASQLDHNTPPSLDSLHSLLTSIVSSHLDLESYQFQMVTSSTKGFKSLPSSFPPKTPSVFLPPSKWKTFWSLRIPLNARNIWFRVLHGKIATRELLQRRLKVPPAPTCSICRSSMETTEHFLFACPVKRSFWTTAFQLYMPPSINQNSYSNFRKFLLLKHPSSR</sequence>
<feature type="domain" description="Reverse transcriptase" evidence="1">
    <location>
        <begin position="553"/>
        <end position="839"/>
    </location>
</feature>
<dbReference type="Pfam" id="PF00078">
    <property type="entry name" value="RVT_1"/>
    <property type="match status" value="1"/>
</dbReference>
<dbReference type="EMBL" id="DF836433">
    <property type="protein sequence ID" value="GAN06991.1"/>
    <property type="molecule type" value="Genomic_DNA"/>
</dbReference>
<dbReference type="PANTHER" id="PTHR19446">
    <property type="entry name" value="REVERSE TRANSCRIPTASES"/>
    <property type="match status" value="1"/>
</dbReference>